<evidence type="ECO:0000313" key="2">
    <source>
        <dbReference type="Proteomes" id="UP001207468"/>
    </source>
</evidence>
<organism evidence="1 2">
    <name type="scientific">Russula earlei</name>
    <dbReference type="NCBI Taxonomy" id="71964"/>
    <lineage>
        <taxon>Eukaryota</taxon>
        <taxon>Fungi</taxon>
        <taxon>Dikarya</taxon>
        <taxon>Basidiomycota</taxon>
        <taxon>Agaricomycotina</taxon>
        <taxon>Agaricomycetes</taxon>
        <taxon>Russulales</taxon>
        <taxon>Russulaceae</taxon>
        <taxon>Russula</taxon>
    </lineage>
</organism>
<dbReference type="Proteomes" id="UP001207468">
    <property type="component" value="Unassembled WGS sequence"/>
</dbReference>
<keyword evidence="2" id="KW-1185">Reference proteome</keyword>
<reference evidence="1" key="1">
    <citation type="submission" date="2021-03" db="EMBL/GenBank/DDBJ databases">
        <title>Evolutionary priming and transition to the ectomycorrhizal habit in an iconic lineage of mushroom-forming fungi: is preadaptation a requirement?</title>
        <authorList>
            <consortium name="DOE Joint Genome Institute"/>
            <person name="Looney B.P."/>
            <person name="Miyauchi S."/>
            <person name="Morin E."/>
            <person name="Drula E."/>
            <person name="Courty P.E."/>
            <person name="Chicoki N."/>
            <person name="Fauchery L."/>
            <person name="Kohler A."/>
            <person name="Kuo A."/>
            <person name="LaButti K."/>
            <person name="Pangilinan J."/>
            <person name="Lipzen A."/>
            <person name="Riley R."/>
            <person name="Andreopoulos W."/>
            <person name="He G."/>
            <person name="Johnson J."/>
            <person name="Barry K.W."/>
            <person name="Grigoriev I.V."/>
            <person name="Nagy L."/>
            <person name="Hibbett D."/>
            <person name="Henrissat B."/>
            <person name="Matheny P.B."/>
            <person name="Labbe J."/>
            <person name="Martin A.F."/>
        </authorList>
    </citation>
    <scope>NUCLEOTIDE SEQUENCE</scope>
    <source>
        <strain evidence="1">BPL698</strain>
    </source>
</reference>
<sequence length="477" mass="53082">MAKHWHQLGFVTQKPSVGPTPIFVEVQRGVIKRDGNLTGPPKDHPPYGRLPLPLPDTPHRSITTLKSLREHLRAAMAVELSTIPLYLYGMYSIKTPNAYINDPRYHDPIISLIHSGVVSEEMLHLSLAGNILLAVGGKPRLYDPHIIPKYPMDMLDRIPPLLLQLRAMTKPNLDTWLEVERPEQPNGAPESDKYHTLGQFYAAIKEGLAYLNARIPNLFDPNTAPYQFASGLGYQPQVRDAGGSVIVTDLASADLAIDIIVDQGEGNPGPFDDKDNLEESHYATFLDLQKGKATWHVHPVITNPTTRGYWELDKRIYQVSVAFDAAYCFLLLTIEKLWTISNDDSRQALVLGNMFSIMMGVLAPLAKFLVTQRIGNSDEVAGPCFGYYPFNRKESALKQLQREMREAIDVYVDVTPETPDQVPVTDYGAQIEQLIPIQDSVNALLDLDTFTTVASPIVKNVVQGAQSKGEKGFARGF</sequence>
<accession>A0ACC0UI64</accession>
<dbReference type="EMBL" id="JAGFNK010000024">
    <property type="protein sequence ID" value="KAI9511270.1"/>
    <property type="molecule type" value="Genomic_DNA"/>
</dbReference>
<proteinExistence type="predicted"/>
<gene>
    <name evidence="1" type="ORF">F5148DRAFT_975476</name>
</gene>
<name>A0ACC0UI64_9AGAM</name>
<comment type="caution">
    <text evidence="1">The sequence shown here is derived from an EMBL/GenBank/DDBJ whole genome shotgun (WGS) entry which is preliminary data.</text>
</comment>
<evidence type="ECO:0000313" key="1">
    <source>
        <dbReference type="EMBL" id="KAI9511270.1"/>
    </source>
</evidence>
<protein>
    <submittedName>
        <fullName evidence="1">Ferritin-like-domain-containing protein</fullName>
    </submittedName>
</protein>